<feature type="compositionally biased region" description="Acidic residues" evidence="1">
    <location>
        <begin position="220"/>
        <end position="232"/>
    </location>
</feature>
<gene>
    <name evidence="2" type="ORF">EJ02DRAFT_429801</name>
</gene>
<reference evidence="2" key="1">
    <citation type="journal article" date="2020" name="Stud. Mycol.">
        <title>101 Dothideomycetes genomes: a test case for predicting lifestyles and emergence of pathogens.</title>
        <authorList>
            <person name="Haridas S."/>
            <person name="Albert R."/>
            <person name="Binder M."/>
            <person name="Bloem J."/>
            <person name="Labutti K."/>
            <person name="Salamov A."/>
            <person name="Andreopoulos B."/>
            <person name="Baker S."/>
            <person name="Barry K."/>
            <person name="Bills G."/>
            <person name="Bluhm B."/>
            <person name="Cannon C."/>
            <person name="Castanera R."/>
            <person name="Culley D."/>
            <person name="Daum C."/>
            <person name="Ezra D."/>
            <person name="Gonzalez J."/>
            <person name="Henrissat B."/>
            <person name="Kuo A."/>
            <person name="Liang C."/>
            <person name="Lipzen A."/>
            <person name="Lutzoni F."/>
            <person name="Magnuson J."/>
            <person name="Mondo S."/>
            <person name="Nolan M."/>
            <person name="Ohm R."/>
            <person name="Pangilinan J."/>
            <person name="Park H.-J."/>
            <person name="Ramirez L."/>
            <person name="Alfaro M."/>
            <person name="Sun H."/>
            <person name="Tritt A."/>
            <person name="Yoshinaga Y."/>
            <person name="Zwiers L.-H."/>
            <person name="Turgeon B."/>
            <person name="Goodwin S."/>
            <person name="Spatafora J."/>
            <person name="Crous P."/>
            <person name="Grigoriev I."/>
        </authorList>
    </citation>
    <scope>NUCLEOTIDE SEQUENCE</scope>
    <source>
        <strain evidence="2">CBS 161.51</strain>
    </source>
</reference>
<evidence type="ECO:0000313" key="3">
    <source>
        <dbReference type="Proteomes" id="UP000800038"/>
    </source>
</evidence>
<evidence type="ECO:0000256" key="1">
    <source>
        <dbReference type="SAM" id="MobiDB-lite"/>
    </source>
</evidence>
<name>A0A6A5T7F9_9PLEO</name>
<organism evidence="2 3">
    <name type="scientific">Clathrospora elynae</name>
    <dbReference type="NCBI Taxonomy" id="706981"/>
    <lineage>
        <taxon>Eukaryota</taxon>
        <taxon>Fungi</taxon>
        <taxon>Dikarya</taxon>
        <taxon>Ascomycota</taxon>
        <taxon>Pezizomycotina</taxon>
        <taxon>Dothideomycetes</taxon>
        <taxon>Pleosporomycetidae</taxon>
        <taxon>Pleosporales</taxon>
        <taxon>Diademaceae</taxon>
        <taxon>Clathrospora</taxon>
    </lineage>
</organism>
<keyword evidence="3" id="KW-1185">Reference proteome</keyword>
<feature type="region of interest" description="Disordered" evidence="1">
    <location>
        <begin position="161"/>
        <end position="262"/>
    </location>
</feature>
<accession>A0A6A5T7F9</accession>
<sequence length="262" mass="29720">MSMPSRIPPKAPALSKPRELQMYKEWRFLDLNATAVDDASVLLPTAIEYADVLVQHRQQKDGDEVCEEGEVQKKLLWCPKCILKIHLKLLDELWDNWLDVGGPWRILPLGVAGQDFILAKRTYYQRKFDTINAMDGVEDIAHSEAAWEAVHAAEDVAAAKEHGAVKAHPHHRTPPSTVRKKRLSYSPGTLDDTRHRPNAFYTQHMISYDPDSPQACPDDDRNEDEDEDEDKEGEDKWADPMNIDDADDDTVVNSAEKEGHNS</sequence>
<evidence type="ECO:0000313" key="2">
    <source>
        <dbReference type="EMBL" id="KAF1948064.1"/>
    </source>
</evidence>
<dbReference type="AlphaFoldDB" id="A0A6A5T7F9"/>
<dbReference type="EMBL" id="ML975997">
    <property type="protein sequence ID" value="KAF1948064.1"/>
    <property type="molecule type" value="Genomic_DNA"/>
</dbReference>
<dbReference type="OrthoDB" id="3798487at2759"/>
<protein>
    <submittedName>
        <fullName evidence="2">Uncharacterized protein</fullName>
    </submittedName>
</protein>
<proteinExistence type="predicted"/>
<dbReference type="Proteomes" id="UP000800038">
    <property type="component" value="Unassembled WGS sequence"/>
</dbReference>
<feature type="compositionally biased region" description="Basic residues" evidence="1">
    <location>
        <begin position="165"/>
        <end position="183"/>
    </location>
</feature>